<keyword evidence="3" id="KW-1185">Reference proteome</keyword>
<feature type="region of interest" description="Disordered" evidence="1">
    <location>
        <begin position="1"/>
        <end position="21"/>
    </location>
</feature>
<gene>
    <name evidence="2" type="ORF">B0J13DRAFT_553436</name>
</gene>
<proteinExistence type="predicted"/>
<evidence type="ECO:0000313" key="3">
    <source>
        <dbReference type="Proteomes" id="UP000717696"/>
    </source>
</evidence>
<dbReference type="Proteomes" id="UP000717696">
    <property type="component" value="Unassembled WGS sequence"/>
</dbReference>
<organism evidence="2 3">
    <name type="scientific">Dactylonectria estremocensis</name>
    <dbReference type="NCBI Taxonomy" id="1079267"/>
    <lineage>
        <taxon>Eukaryota</taxon>
        <taxon>Fungi</taxon>
        <taxon>Dikarya</taxon>
        <taxon>Ascomycota</taxon>
        <taxon>Pezizomycotina</taxon>
        <taxon>Sordariomycetes</taxon>
        <taxon>Hypocreomycetidae</taxon>
        <taxon>Hypocreales</taxon>
        <taxon>Nectriaceae</taxon>
        <taxon>Dactylonectria</taxon>
    </lineage>
</organism>
<evidence type="ECO:0000256" key="1">
    <source>
        <dbReference type="SAM" id="MobiDB-lite"/>
    </source>
</evidence>
<reference evidence="2" key="1">
    <citation type="journal article" date="2021" name="Nat. Commun.">
        <title>Genetic determinants of endophytism in the Arabidopsis root mycobiome.</title>
        <authorList>
            <person name="Mesny F."/>
            <person name="Miyauchi S."/>
            <person name="Thiergart T."/>
            <person name="Pickel B."/>
            <person name="Atanasova L."/>
            <person name="Karlsson M."/>
            <person name="Huettel B."/>
            <person name="Barry K.W."/>
            <person name="Haridas S."/>
            <person name="Chen C."/>
            <person name="Bauer D."/>
            <person name="Andreopoulos W."/>
            <person name="Pangilinan J."/>
            <person name="LaButti K."/>
            <person name="Riley R."/>
            <person name="Lipzen A."/>
            <person name="Clum A."/>
            <person name="Drula E."/>
            <person name="Henrissat B."/>
            <person name="Kohler A."/>
            <person name="Grigoriev I.V."/>
            <person name="Martin F.M."/>
            <person name="Hacquard S."/>
        </authorList>
    </citation>
    <scope>NUCLEOTIDE SEQUENCE</scope>
    <source>
        <strain evidence="2">MPI-CAGE-AT-0021</strain>
    </source>
</reference>
<sequence length="166" mass="18547">MPPRELTSPDHYSIHENTSSRQVEKAASRCFESLQNLESRSTAFTSRDQKALMHDTRCLIRLVYVRLLLNLSSGMRLLHTCDAKRIAGALHHCSGPSRLPMAEESLLHTVNQCVAVLEQPAASGVVLFVRVQVSCWSLESVVSSFECMVFLSKWICHFGARCSPSN</sequence>
<dbReference type="OrthoDB" id="10543088at2759"/>
<comment type="caution">
    <text evidence="2">The sequence shown here is derived from an EMBL/GenBank/DDBJ whole genome shotgun (WGS) entry which is preliminary data.</text>
</comment>
<name>A0A9P9J398_9HYPO</name>
<dbReference type="AlphaFoldDB" id="A0A9P9J398"/>
<accession>A0A9P9J398</accession>
<protein>
    <submittedName>
        <fullName evidence="2">Uncharacterized protein</fullName>
    </submittedName>
</protein>
<dbReference type="EMBL" id="JAGMUU010000009">
    <property type="protein sequence ID" value="KAH7145381.1"/>
    <property type="molecule type" value="Genomic_DNA"/>
</dbReference>
<evidence type="ECO:0000313" key="2">
    <source>
        <dbReference type="EMBL" id="KAH7145381.1"/>
    </source>
</evidence>